<name>A0ABM8B508_9BACT</name>
<dbReference type="RefSeq" id="WP_281761327.1">
    <property type="nucleotide sequence ID" value="NZ_AP026709.1"/>
</dbReference>
<organism evidence="2 3">
    <name type="scientific">Pseudodesulfovibrio nedwellii</name>
    <dbReference type="NCBI Taxonomy" id="2973072"/>
    <lineage>
        <taxon>Bacteria</taxon>
        <taxon>Pseudomonadati</taxon>
        <taxon>Thermodesulfobacteriota</taxon>
        <taxon>Desulfovibrionia</taxon>
        <taxon>Desulfovibrionales</taxon>
        <taxon>Desulfovibrionaceae</taxon>
    </lineage>
</organism>
<feature type="chain" id="PRO_5047512789" evidence="1">
    <location>
        <begin position="30"/>
        <end position="158"/>
    </location>
</feature>
<evidence type="ECO:0000313" key="3">
    <source>
        <dbReference type="Proteomes" id="UP001317742"/>
    </source>
</evidence>
<dbReference type="Proteomes" id="UP001317742">
    <property type="component" value="Chromosome"/>
</dbReference>
<protein>
    <submittedName>
        <fullName evidence="2">Uncharacterized protein</fullName>
    </submittedName>
</protein>
<evidence type="ECO:0000313" key="2">
    <source>
        <dbReference type="EMBL" id="BDQ38836.1"/>
    </source>
</evidence>
<gene>
    <name evidence="2" type="ORF">SYK_31960</name>
</gene>
<feature type="signal peptide" evidence="1">
    <location>
        <begin position="1"/>
        <end position="29"/>
    </location>
</feature>
<reference evidence="2 3" key="1">
    <citation type="submission" date="2022-08" db="EMBL/GenBank/DDBJ databases">
        <title>Genome Sequence of the sulphate-reducing bacterium, Pseudodesulfovibrio sp. SYK.</title>
        <authorList>
            <person name="Kondo R."/>
            <person name="Kataoka T."/>
        </authorList>
    </citation>
    <scope>NUCLEOTIDE SEQUENCE [LARGE SCALE GENOMIC DNA]</scope>
    <source>
        <strain evidence="2 3">SYK</strain>
    </source>
</reference>
<dbReference type="SUPFAM" id="SSF63829">
    <property type="entry name" value="Calcium-dependent phosphotriesterase"/>
    <property type="match status" value="1"/>
</dbReference>
<proteinExistence type="predicted"/>
<accession>A0ABM8B508</accession>
<dbReference type="Gene3D" id="2.120.10.30">
    <property type="entry name" value="TolB, C-terminal domain"/>
    <property type="match status" value="1"/>
</dbReference>
<keyword evidence="3" id="KW-1185">Reference proteome</keyword>
<evidence type="ECO:0000256" key="1">
    <source>
        <dbReference type="SAM" id="SignalP"/>
    </source>
</evidence>
<keyword evidence="1" id="KW-0732">Signal</keyword>
<sequence>MQKTMNRRLCVLGLTGLLIMLAGITVAYAQPVKKTTDFACPNRAKPVGLVMDNRSNVYTACGQTGQIFCLPSGGEPIMYAQVEDTPTVLAVDSKQTLYVGTASGRVLAVTRNGSVREAYRCDGRIIGLSVDRDGGLVIGMGNGSVITVERKELTDSRK</sequence>
<dbReference type="EMBL" id="AP026709">
    <property type="protein sequence ID" value="BDQ38836.1"/>
    <property type="molecule type" value="Genomic_DNA"/>
</dbReference>
<dbReference type="InterPro" id="IPR011042">
    <property type="entry name" value="6-blade_b-propeller_TolB-like"/>
</dbReference>